<evidence type="ECO:0000256" key="1">
    <source>
        <dbReference type="SAM" id="Phobius"/>
    </source>
</evidence>
<feature type="transmembrane region" description="Helical" evidence="1">
    <location>
        <begin position="252"/>
        <end position="273"/>
    </location>
</feature>
<organism evidence="2 3">
    <name type="scientific">Candidatus Colwellbacteria bacterium RIFCSPHIGHO2_12_FULL_43_12</name>
    <dbReference type="NCBI Taxonomy" id="1797688"/>
    <lineage>
        <taxon>Bacteria</taxon>
        <taxon>Candidatus Colwelliibacteriota</taxon>
    </lineage>
</organism>
<keyword evidence="1" id="KW-0472">Membrane</keyword>
<proteinExistence type="predicted"/>
<evidence type="ECO:0000313" key="2">
    <source>
        <dbReference type="EMBL" id="OGY58916.1"/>
    </source>
</evidence>
<comment type="caution">
    <text evidence="2">The sequence shown here is derived from an EMBL/GenBank/DDBJ whole genome shotgun (WGS) entry which is preliminary data.</text>
</comment>
<dbReference type="AlphaFoldDB" id="A0A1G1Z4I1"/>
<feature type="transmembrane region" description="Helical" evidence="1">
    <location>
        <begin position="146"/>
        <end position="166"/>
    </location>
</feature>
<reference evidence="2 3" key="1">
    <citation type="journal article" date="2016" name="Nat. Commun.">
        <title>Thousands of microbial genomes shed light on interconnected biogeochemical processes in an aquifer system.</title>
        <authorList>
            <person name="Anantharaman K."/>
            <person name="Brown C.T."/>
            <person name="Hug L.A."/>
            <person name="Sharon I."/>
            <person name="Castelle C.J."/>
            <person name="Probst A.J."/>
            <person name="Thomas B.C."/>
            <person name="Singh A."/>
            <person name="Wilkins M.J."/>
            <person name="Karaoz U."/>
            <person name="Brodie E.L."/>
            <person name="Williams K.H."/>
            <person name="Hubbard S.S."/>
            <person name="Banfield J.F."/>
        </authorList>
    </citation>
    <scope>NUCLEOTIDE SEQUENCE [LARGE SCALE GENOMIC DNA]</scope>
</reference>
<keyword evidence="1" id="KW-1133">Transmembrane helix</keyword>
<feature type="transmembrane region" description="Helical" evidence="1">
    <location>
        <begin position="117"/>
        <end position="139"/>
    </location>
</feature>
<feature type="transmembrane region" description="Helical" evidence="1">
    <location>
        <begin position="186"/>
        <end position="206"/>
    </location>
</feature>
<gene>
    <name evidence="2" type="ORF">A3E61_02275</name>
</gene>
<dbReference type="EMBL" id="MHIW01000010">
    <property type="protein sequence ID" value="OGY58916.1"/>
    <property type="molecule type" value="Genomic_DNA"/>
</dbReference>
<accession>A0A1G1Z4I1</accession>
<feature type="transmembrane region" description="Helical" evidence="1">
    <location>
        <begin position="73"/>
        <end position="97"/>
    </location>
</feature>
<name>A0A1G1Z4I1_9BACT</name>
<feature type="transmembrane region" description="Helical" evidence="1">
    <location>
        <begin position="12"/>
        <end position="29"/>
    </location>
</feature>
<feature type="transmembrane region" description="Helical" evidence="1">
    <location>
        <begin position="218"/>
        <end position="240"/>
    </location>
</feature>
<feature type="transmembrane region" description="Helical" evidence="1">
    <location>
        <begin position="41"/>
        <end position="61"/>
    </location>
</feature>
<protein>
    <submittedName>
        <fullName evidence="2">Uncharacterized protein</fullName>
    </submittedName>
</protein>
<keyword evidence="1" id="KW-0812">Transmembrane</keyword>
<sequence length="380" mass="41937">MFTLSYIKQRTIQILVFGYALFFLYWIWIYSTGQVGTLHNYLWGVFAQGIFPIIGAIYGFLLARKWGFLSSSLGRAIFFLSAGNILFGIASLTWGYYNIILSVEAPYPSLADVVYLLSYPLWAMGLINLGQGIGAGYKLRTFKGKAALVLAPLVGIALTYFVFISIAQGGDFSFEGSNIIKIFFDISYLLGDAVIITTIGLIYGLFYKAFGGKFKSAINILLIGFFVEYLADAIFSYTTTQGTYYTSDLSDLLLTLSVFLIVVGVGALDIGGITSRVRYELTMFAPRASAAINNLVSEIIREQARVIGPIAWDEAMKIPGLNIDVKSNLLSVDGDSKVVLEKLMKRHEELFGSASLEICKDAVRKTLSQIPQDQLPDVLR</sequence>
<dbReference type="Proteomes" id="UP000178259">
    <property type="component" value="Unassembled WGS sequence"/>
</dbReference>
<evidence type="ECO:0000313" key="3">
    <source>
        <dbReference type="Proteomes" id="UP000178259"/>
    </source>
</evidence>